<dbReference type="InterPro" id="IPR039422">
    <property type="entry name" value="MarR/SlyA-like"/>
</dbReference>
<dbReference type="EMBL" id="LR134356">
    <property type="protein sequence ID" value="VEG52001.1"/>
    <property type="molecule type" value="Genomic_DNA"/>
</dbReference>
<feature type="domain" description="HTH marR-type" evidence="1">
    <location>
        <begin position="32"/>
        <end position="151"/>
    </location>
</feature>
<reference evidence="2 3" key="1">
    <citation type="submission" date="2018-12" db="EMBL/GenBank/DDBJ databases">
        <authorList>
            <consortium name="Pathogen Informatics"/>
        </authorList>
    </citation>
    <scope>NUCLEOTIDE SEQUENCE [LARGE SCALE GENOMIC DNA]</scope>
    <source>
        <strain evidence="2 3">NCTC10437</strain>
    </source>
</reference>
<dbReference type="Proteomes" id="UP000279306">
    <property type="component" value="Chromosome"/>
</dbReference>
<sequence length="165" mass="17882">MAEPDTEMTPQGRALMERLRTFAADYTDLTHHLAGWLGVHSADAAALAEVLYAEDAGRPLQPARLARRIGLSSGATSSLLNRLEGAGLLSRSREHADRRVVTLRSVPAVSAQAGHFFAPLTERVNAVLDEADPALLAAFEQLLGRLHEAMEDVIDNIDDLVPPRQ</sequence>
<dbReference type="KEGG" id="mauu:NCTC10437_01117"/>
<evidence type="ECO:0000259" key="1">
    <source>
        <dbReference type="SMART" id="SM00347"/>
    </source>
</evidence>
<dbReference type="STRING" id="1791.GCA_001049355_00070"/>
<dbReference type="Gene3D" id="1.10.10.10">
    <property type="entry name" value="Winged helix-like DNA-binding domain superfamily/Winged helix DNA-binding domain"/>
    <property type="match status" value="1"/>
</dbReference>
<name>A0A3S5EJ02_MYCAU</name>
<dbReference type="SMART" id="SM00347">
    <property type="entry name" value="HTH_MARR"/>
    <property type="match status" value="1"/>
</dbReference>
<dbReference type="InterPro" id="IPR000835">
    <property type="entry name" value="HTH_MarR-typ"/>
</dbReference>
<dbReference type="SUPFAM" id="SSF46785">
    <property type="entry name" value="Winged helix' DNA-binding domain"/>
    <property type="match status" value="1"/>
</dbReference>
<gene>
    <name evidence="2" type="ORF">NCTC10437_01117</name>
</gene>
<dbReference type="RefSeq" id="WP_053086810.1">
    <property type="nucleotide sequence ID" value="NZ_CVQQ01000001.1"/>
</dbReference>
<accession>A0A3S5EJ02</accession>
<dbReference type="GO" id="GO:0006950">
    <property type="term" value="P:response to stress"/>
    <property type="evidence" value="ECO:0007669"/>
    <property type="project" value="TreeGrafter"/>
</dbReference>
<protein>
    <submittedName>
        <fullName evidence="2">Transcriptional regulator</fullName>
    </submittedName>
</protein>
<dbReference type="InterPro" id="IPR036388">
    <property type="entry name" value="WH-like_DNA-bd_sf"/>
</dbReference>
<evidence type="ECO:0000313" key="2">
    <source>
        <dbReference type="EMBL" id="VEG52001.1"/>
    </source>
</evidence>
<proteinExistence type="predicted"/>
<organism evidence="2 3">
    <name type="scientific">Mycolicibacterium aurum</name>
    <name type="common">Mycobacterium aurum</name>
    <dbReference type="NCBI Taxonomy" id="1791"/>
    <lineage>
        <taxon>Bacteria</taxon>
        <taxon>Bacillati</taxon>
        <taxon>Actinomycetota</taxon>
        <taxon>Actinomycetes</taxon>
        <taxon>Mycobacteriales</taxon>
        <taxon>Mycobacteriaceae</taxon>
        <taxon>Mycolicibacterium</taxon>
    </lineage>
</organism>
<dbReference type="InterPro" id="IPR036390">
    <property type="entry name" value="WH_DNA-bd_sf"/>
</dbReference>
<dbReference type="Pfam" id="PF01047">
    <property type="entry name" value="MarR"/>
    <property type="match status" value="1"/>
</dbReference>
<dbReference type="AlphaFoldDB" id="A0A3S5EJ02"/>
<dbReference type="PANTHER" id="PTHR33164">
    <property type="entry name" value="TRANSCRIPTIONAL REGULATOR, MARR FAMILY"/>
    <property type="match status" value="1"/>
</dbReference>
<dbReference type="PANTHER" id="PTHR33164:SF106">
    <property type="entry name" value="TRANSCRIPTIONAL REGULATORY PROTEIN"/>
    <property type="match status" value="1"/>
</dbReference>
<evidence type="ECO:0000313" key="3">
    <source>
        <dbReference type="Proteomes" id="UP000279306"/>
    </source>
</evidence>
<dbReference type="GO" id="GO:0003700">
    <property type="term" value="F:DNA-binding transcription factor activity"/>
    <property type="evidence" value="ECO:0007669"/>
    <property type="project" value="InterPro"/>
</dbReference>
<keyword evidence="3" id="KW-1185">Reference proteome</keyword>